<proteinExistence type="predicted"/>
<sequence>MYLQISLRYLDNIARQPEDPKFQRIRASNKFSL</sequence>
<protein>
    <submittedName>
        <fullName evidence="1">Uncharacterized protein</fullName>
    </submittedName>
</protein>
<accession>A0A080YWW4</accession>
<dbReference type="AlphaFoldDB" id="A0A080YWW4"/>
<dbReference type="Gene3D" id="1.20.58.2190">
    <property type="match status" value="1"/>
</dbReference>
<comment type="caution">
    <text evidence="1">The sequence shown here is derived from an EMBL/GenBank/DDBJ whole genome shotgun (WGS) entry which is preliminary data.</text>
</comment>
<evidence type="ECO:0000313" key="1">
    <source>
        <dbReference type="EMBL" id="ETO58875.1"/>
    </source>
</evidence>
<dbReference type="EMBL" id="ANJA01004666">
    <property type="protein sequence ID" value="ETO58875.1"/>
    <property type="molecule type" value="Genomic_DNA"/>
</dbReference>
<evidence type="ECO:0000313" key="2">
    <source>
        <dbReference type="Proteomes" id="UP000028582"/>
    </source>
</evidence>
<gene>
    <name evidence="1" type="ORF">F444_22748</name>
</gene>
<name>A0A080YWW4_PHYNI</name>
<dbReference type="Proteomes" id="UP000028582">
    <property type="component" value="Unassembled WGS sequence"/>
</dbReference>
<dbReference type="InterPro" id="IPR036339">
    <property type="entry name" value="PUB-like_dom_sf"/>
</dbReference>
<organism evidence="1 2">
    <name type="scientific">Phytophthora nicotianae P1976</name>
    <dbReference type="NCBI Taxonomy" id="1317066"/>
    <lineage>
        <taxon>Eukaryota</taxon>
        <taxon>Sar</taxon>
        <taxon>Stramenopiles</taxon>
        <taxon>Oomycota</taxon>
        <taxon>Peronosporomycetes</taxon>
        <taxon>Peronosporales</taxon>
        <taxon>Peronosporaceae</taxon>
        <taxon>Phytophthora</taxon>
    </lineage>
</organism>
<reference evidence="1 2" key="1">
    <citation type="submission" date="2013-11" db="EMBL/GenBank/DDBJ databases">
        <title>The Genome Sequence of Phytophthora parasitica P1976.</title>
        <authorList>
            <consortium name="The Broad Institute Genomics Platform"/>
            <person name="Russ C."/>
            <person name="Tyler B."/>
            <person name="Panabieres F."/>
            <person name="Shan W."/>
            <person name="Tripathy S."/>
            <person name="Grunwald N."/>
            <person name="Machado M."/>
            <person name="Johnson C.S."/>
            <person name="Walker B."/>
            <person name="Young S."/>
            <person name="Zeng Q."/>
            <person name="Gargeya S."/>
            <person name="Fitzgerald M."/>
            <person name="Haas B."/>
            <person name="Abouelleil A."/>
            <person name="Allen A.W."/>
            <person name="Alvarado L."/>
            <person name="Arachchi H.M."/>
            <person name="Berlin A.M."/>
            <person name="Chapman S.B."/>
            <person name="Gainer-Dewar J."/>
            <person name="Goldberg J."/>
            <person name="Griggs A."/>
            <person name="Gujja S."/>
            <person name="Hansen M."/>
            <person name="Howarth C."/>
            <person name="Imamovic A."/>
            <person name="Ireland A."/>
            <person name="Larimer J."/>
            <person name="McCowan C."/>
            <person name="Murphy C."/>
            <person name="Pearson M."/>
            <person name="Poon T.W."/>
            <person name="Priest M."/>
            <person name="Roberts A."/>
            <person name="Saif S."/>
            <person name="Shea T."/>
            <person name="Sisk P."/>
            <person name="Sykes S."/>
            <person name="Wortman J."/>
            <person name="Nusbaum C."/>
            <person name="Birren B."/>
        </authorList>
    </citation>
    <scope>NUCLEOTIDE SEQUENCE [LARGE SCALE GENOMIC DNA]</scope>
    <source>
        <strain evidence="1 2">P1976</strain>
    </source>
</reference>
<dbReference type="SUPFAM" id="SSF143503">
    <property type="entry name" value="PUG domain-like"/>
    <property type="match status" value="1"/>
</dbReference>